<dbReference type="SUPFAM" id="SSF46689">
    <property type="entry name" value="Homeodomain-like"/>
    <property type="match status" value="1"/>
</dbReference>
<evidence type="ECO:0000256" key="2">
    <source>
        <dbReference type="ARBA" id="ARBA00023125"/>
    </source>
</evidence>
<keyword evidence="3" id="KW-0804">Transcription</keyword>
<evidence type="ECO:0000313" key="6">
    <source>
        <dbReference type="EMBL" id="MEH8016466.1"/>
    </source>
</evidence>
<gene>
    <name evidence="6" type="ORF">MN202_04435</name>
</gene>
<dbReference type="RefSeq" id="WP_335734886.1">
    <property type="nucleotide sequence ID" value="NZ_JALAAR010000003.1"/>
</dbReference>
<name>A0ABU8C3H1_9GAMM</name>
<evidence type="ECO:0000256" key="3">
    <source>
        <dbReference type="ARBA" id="ARBA00023163"/>
    </source>
</evidence>
<feature type="domain" description="HTH araC/xylS-type" evidence="5">
    <location>
        <begin position="256"/>
        <end position="363"/>
    </location>
</feature>
<feature type="transmembrane region" description="Helical" evidence="4">
    <location>
        <begin position="6"/>
        <end position="24"/>
    </location>
</feature>
<keyword evidence="4" id="KW-0812">Transmembrane</keyword>
<keyword evidence="4" id="KW-1133">Transmembrane helix</keyword>
<dbReference type="PROSITE" id="PS00041">
    <property type="entry name" value="HTH_ARAC_FAMILY_1"/>
    <property type="match status" value="1"/>
</dbReference>
<evidence type="ECO:0000259" key="5">
    <source>
        <dbReference type="PROSITE" id="PS01124"/>
    </source>
</evidence>
<dbReference type="InterPro" id="IPR018062">
    <property type="entry name" value="HTH_AraC-typ_CS"/>
</dbReference>
<protein>
    <submittedName>
        <fullName evidence="6">Helix-turn-helix domain-containing protein</fullName>
    </submittedName>
</protein>
<dbReference type="PANTHER" id="PTHR43280">
    <property type="entry name" value="ARAC-FAMILY TRANSCRIPTIONAL REGULATOR"/>
    <property type="match status" value="1"/>
</dbReference>
<dbReference type="Pfam" id="PF12833">
    <property type="entry name" value="HTH_18"/>
    <property type="match status" value="1"/>
</dbReference>
<accession>A0ABU8C3H1</accession>
<feature type="transmembrane region" description="Helical" evidence="4">
    <location>
        <begin position="159"/>
        <end position="177"/>
    </location>
</feature>
<comment type="caution">
    <text evidence="6">The sequence shown here is derived from an EMBL/GenBank/DDBJ whole genome shotgun (WGS) entry which is preliminary data.</text>
</comment>
<dbReference type="EMBL" id="JALAAR010000003">
    <property type="protein sequence ID" value="MEH8016466.1"/>
    <property type="molecule type" value="Genomic_DNA"/>
</dbReference>
<keyword evidence="7" id="KW-1185">Reference proteome</keyword>
<reference evidence="6 7" key="1">
    <citation type="journal article" date="2023" name="Ecotoxicol. Environ. Saf.">
        <title>Mercury remediation potential of mercury-resistant strain Rheinheimera metallidurans sp. nov. isolated from a municipal waste dumping site.</title>
        <authorList>
            <person name="Yadav V."/>
            <person name="Manjhi A."/>
            <person name="Vadakedath N."/>
        </authorList>
    </citation>
    <scope>NUCLEOTIDE SEQUENCE [LARGE SCALE GENOMIC DNA]</scope>
    <source>
        <strain evidence="6 7">E-49</strain>
    </source>
</reference>
<dbReference type="PANTHER" id="PTHR43280:SF29">
    <property type="entry name" value="ARAC-FAMILY TRANSCRIPTIONAL REGULATOR"/>
    <property type="match status" value="1"/>
</dbReference>
<organism evidence="6 7">
    <name type="scientific">Rheinheimera muenzenbergensis</name>
    <dbReference type="NCBI Taxonomy" id="1193628"/>
    <lineage>
        <taxon>Bacteria</taxon>
        <taxon>Pseudomonadati</taxon>
        <taxon>Pseudomonadota</taxon>
        <taxon>Gammaproteobacteria</taxon>
        <taxon>Chromatiales</taxon>
        <taxon>Chromatiaceae</taxon>
        <taxon>Rheinheimera</taxon>
    </lineage>
</organism>
<proteinExistence type="predicted"/>
<feature type="transmembrane region" description="Helical" evidence="4">
    <location>
        <begin position="93"/>
        <end position="111"/>
    </location>
</feature>
<dbReference type="PROSITE" id="PS01124">
    <property type="entry name" value="HTH_ARAC_FAMILY_2"/>
    <property type="match status" value="1"/>
</dbReference>
<keyword evidence="1" id="KW-0805">Transcription regulation</keyword>
<sequence>MQLIIPGLQAMIAFQCMLFALYLIHDRKLAVMANRINLALLLVLATHMIFNLVNQQLMPGRLPELTFGFGMFYGPLIFLYVRSLIYKDFVWNALHWAHFLPGIMLWLVPFWKQPSTLFCASLIFSTMGVYLALSYFSLWRFQRVVLHTQSATESIAMKWVSKVLLLNASCLLFNIVSLNRNAITNVGHYSIGSSDMLGEWAEISIFLTLLIMVNAFIFKGLLQPTLFAGITLEDEAITQQIISVPPIAEIDSERQQQIKQALLSHMMLNKPFLEPLFSLQSLGRQLGEPPRYISQVINGHLQMNFSDFVNSYRINEVKHYLQDPLESRTILDIIYACGFSTKSNFNRAFKLHEGITPSEYRRSQHQISASVD</sequence>
<keyword evidence="4" id="KW-0472">Membrane</keyword>
<dbReference type="PRINTS" id="PR00032">
    <property type="entry name" value="HTHARAC"/>
</dbReference>
<feature type="transmembrane region" description="Helical" evidence="4">
    <location>
        <begin position="197"/>
        <end position="218"/>
    </location>
</feature>
<feature type="transmembrane region" description="Helical" evidence="4">
    <location>
        <begin position="65"/>
        <end position="81"/>
    </location>
</feature>
<dbReference type="InterPro" id="IPR018060">
    <property type="entry name" value="HTH_AraC"/>
</dbReference>
<dbReference type="Proteomes" id="UP001375382">
    <property type="component" value="Unassembled WGS sequence"/>
</dbReference>
<dbReference type="InterPro" id="IPR009057">
    <property type="entry name" value="Homeodomain-like_sf"/>
</dbReference>
<feature type="transmembrane region" description="Helical" evidence="4">
    <location>
        <begin position="36"/>
        <end position="53"/>
    </location>
</feature>
<feature type="transmembrane region" description="Helical" evidence="4">
    <location>
        <begin position="117"/>
        <end position="138"/>
    </location>
</feature>
<evidence type="ECO:0000313" key="7">
    <source>
        <dbReference type="Proteomes" id="UP001375382"/>
    </source>
</evidence>
<keyword evidence="2" id="KW-0238">DNA-binding</keyword>
<dbReference type="Gene3D" id="1.10.10.60">
    <property type="entry name" value="Homeodomain-like"/>
    <property type="match status" value="2"/>
</dbReference>
<dbReference type="InterPro" id="IPR020449">
    <property type="entry name" value="Tscrpt_reg_AraC-type_HTH"/>
</dbReference>
<evidence type="ECO:0000256" key="1">
    <source>
        <dbReference type="ARBA" id="ARBA00023015"/>
    </source>
</evidence>
<evidence type="ECO:0000256" key="4">
    <source>
        <dbReference type="SAM" id="Phobius"/>
    </source>
</evidence>
<dbReference type="SMART" id="SM00342">
    <property type="entry name" value="HTH_ARAC"/>
    <property type="match status" value="1"/>
</dbReference>